<dbReference type="PANTHER" id="PTHR46193:SF10">
    <property type="entry name" value="6-PHOSPHOGLUCONATE PHOSPHATASE"/>
    <property type="match status" value="1"/>
</dbReference>
<reference evidence="5 6" key="1">
    <citation type="submission" date="2006-03" db="EMBL/GenBank/DDBJ databases">
        <authorList>
            <person name="Bartlett D.H."/>
            <person name="Valle G."/>
            <person name="Lauro F.M."/>
            <person name="Vezzi A."/>
            <person name="Simonato F."/>
            <person name="Eloe E."/>
            <person name="Vitulo N."/>
            <person name="Stratton T.K."/>
            <person name="D'angelo M."/>
            <person name="Ferriera S."/>
            <person name="Johnson J."/>
            <person name="Kravitz S."/>
            <person name="Beeson K."/>
            <person name="Sutton G."/>
            <person name="Rogers Y."/>
            <person name="Friedman R."/>
            <person name="Frazier M."/>
            <person name="Venter J.C."/>
        </authorList>
    </citation>
    <scope>NUCLEOTIDE SEQUENCE [LARGE SCALE GENOMIC DNA]</scope>
    <source>
        <strain evidence="5 6">3TCK</strain>
    </source>
</reference>
<comment type="caution">
    <text evidence="5">The sequence shown here is derived from an EMBL/GenBank/DDBJ whole genome shotgun (WGS) entry which is preliminary data.</text>
</comment>
<dbReference type="NCBIfam" id="NF007854">
    <property type="entry name" value="PRK10563.1"/>
    <property type="match status" value="1"/>
</dbReference>
<dbReference type="PRINTS" id="PR00413">
    <property type="entry name" value="HADHALOGNASE"/>
</dbReference>
<dbReference type="InterPro" id="IPR023198">
    <property type="entry name" value="PGP-like_dom2"/>
</dbReference>
<evidence type="ECO:0000313" key="5">
    <source>
        <dbReference type="EMBL" id="EAS45444.1"/>
    </source>
</evidence>
<dbReference type="GO" id="GO:0003824">
    <property type="term" value="F:catalytic activity"/>
    <property type="evidence" value="ECO:0007669"/>
    <property type="project" value="UniProtKB-ARBA"/>
</dbReference>
<dbReference type="SFLD" id="SFLDG01129">
    <property type="entry name" value="C1.5:_HAD__Beta-PGM__Phosphata"/>
    <property type="match status" value="1"/>
</dbReference>
<dbReference type="GO" id="GO:0046872">
    <property type="term" value="F:metal ion binding"/>
    <property type="evidence" value="ECO:0007669"/>
    <property type="project" value="UniProtKB-KW"/>
</dbReference>
<protein>
    <submittedName>
        <fullName evidence="5">Putative phosphatase/phosphohexomutase</fullName>
    </submittedName>
</protein>
<dbReference type="SFLD" id="SFLDS00003">
    <property type="entry name" value="Haloacid_Dehalogenase"/>
    <property type="match status" value="1"/>
</dbReference>
<dbReference type="InterPro" id="IPR023214">
    <property type="entry name" value="HAD_sf"/>
</dbReference>
<dbReference type="HOGENOM" id="CLU_045011_13_3_6"/>
<dbReference type="InterPro" id="IPR006439">
    <property type="entry name" value="HAD-SF_hydro_IA"/>
</dbReference>
<dbReference type="NCBIfam" id="TIGR01509">
    <property type="entry name" value="HAD-SF-IA-v3"/>
    <property type="match status" value="1"/>
</dbReference>
<gene>
    <name evidence="5" type="ORF">P3TCK_03686</name>
</gene>
<evidence type="ECO:0000256" key="4">
    <source>
        <dbReference type="ARBA" id="ARBA00022842"/>
    </source>
</evidence>
<keyword evidence="3" id="KW-0479">Metal-binding</keyword>
<dbReference type="CDD" id="cd07526">
    <property type="entry name" value="HAD_BPGM_like"/>
    <property type="match status" value="1"/>
</dbReference>
<evidence type="ECO:0000256" key="3">
    <source>
        <dbReference type="ARBA" id="ARBA00022723"/>
    </source>
</evidence>
<accession>Q1ZAP8</accession>
<dbReference type="Proteomes" id="UP000003789">
    <property type="component" value="Unassembled WGS sequence"/>
</dbReference>
<comment type="similarity">
    <text evidence="2">Belongs to the HAD-like hydrolase superfamily. CbbY/CbbZ/Gph/YieH family.</text>
</comment>
<evidence type="ECO:0000313" key="6">
    <source>
        <dbReference type="Proteomes" id="UP000003789"/>
    </source>
</evidence>
<dbReference type="SUPFAM" id="SSF56784">
    <property type="entry name" value="HAD-like"/>
    <property type="match status" value="1"/>
</dbReference>
<keyword evidence="4" id="KW-0460">Magnesium</keyword>
<comment type="cofactor">
    <cofactor evidence="1">
        <name>Mg(2+)</name>
        <dbReference type="ChEBI" id="CHEBI:18420"/>
    </cofactor>
</comment>
<evidence type="ECO:0000256" key="1">
    <source>
        <dbReference type="ARBA" id="ARBA00001946"/>
    </source>
</evidence>
<dbReference type="InterPro" id="IPR051600">
    <property type="entry name" value="Beta-PGM-like"/>
</dbReference>
<dbReference type="Gene3D" id="1.10.150.240">
    <property type="entry name" value="Putative phosphatase, domain 2"/>
    <property type="match status" value="1"/>
</dbReference>
<dbReference type="Gene3D" id="3.40.50.1000">
    <property type="entry name" value="HAD superfamily/HAD-like"/>
    <property type="match status" value="1"/>
</dbReference>
<evidence type="ECO:0000256" key="2">
    <source>
        <dbReference type="ARBA" id="ARBA00006171"/>
    </source>
</evidence>
<proteinExistence type="inferred from homology"/>
<dbReference type="Pfam" id="PF00702">
    <property type="entry name" value="Hydrolase"/>
    <property type="match status" value="1"/>
</dbReference>
<sequence>MFEWLNIANFSIKTIIYRLKITKHQYAPCGNDFAVLTVYAERKLGAVSMEEERPIQCVIFDCDGTLVDSEKLCNQALVNIFSKFGVTLDLDDCMRHFQGGKMADILTETCKRAGLTISLDVLEPIYRQECNQLFEKGLQPIQGVPELLATLTNNNYEMCIASNAPIHKIEHILSLTGLLPYFDGKLFSAFEANSWKPEPDLLHLAAMNMGIPLHQCIFVDDTITGVMAGINADIRTFHFLATPESEQIEHPNVTQLNAMPQLLEYI</sequence>
<name>Q1ZAP8_9GAMM</name>
<organism evidence="5 6">
    <name type="scientific">Photobacterium profundum 3TCK</name>
    <dbReference type="NCBI Taxonomy" id="314280"/>
    <lineage>
        <taxon>Bacteria</taxon>
        <taxon>Pseudomonadati</taxon>
        <taxon>Pseudomonadota</taxon>
        <taxon>Gammaproteobacteria</taxon>
        <taxon>Vibrionales</taxon>
        <taxon>Vibrionaceae</taxon>
        <taxon>Photobacterium</taxon>
    </lineage>
</organism>
<dbReference type="PANTHER" id="PTHR46193">
    <property type="entry name" value="6-PHOSPHOGLUCONATE PHOSPHATASE"/>
    <property type="match status" value="1"/>
</dbReference>
<dbReference type="EMBL" id="AAPH01000001">
    <property type="protein sequence ID" value="EAS45444.1"/>
    <property type="molecule type" value="Genomic_DNA"/>
</dbReference>
<dbReference type="AlphaFoldDB" id="Q1ZAP8"/>
<dbReference type="InterPro" id="IPR036412">
    <property type="entry name" value="HAD-like_sf"/>
</dbReference>